<gene>
    <name evidence="2" type="ORF">SAMN03080594_1011005</name>
</gene>
<protein>
    <submittedName>
        <fullName evidence="2">cAMP-binding domain of CRP or a regulatory subunit of cAMP-dependent protein kinases</fullName>
    </submittedName>
</protein>
<dbReference type="Pfam" id="PF00027">
    <property type="entry name" value="cNMP_binding"/>
    <property type="match status" value="1"/>
</dbReference>
<dbReference type="RefSeq" id="WP_072860567.1">
    <property type="nucleotide sequence ID" value="NZ_FQUX01000001.1"/>
</dbReference>
<dbReference type="InterPro" id="IPR000595">
    <property type="entry name" value="cNMP-bd_dom"/>
</dbReference>
<organism evidence="2 3">
    <name type="scientific">Arenibacter palladensis</name>
    <dbReference type="NCBI Taxonomy" id="237373"/>
    <lineage>
        <taxon>Bacteria</taxon>
        <taxon>Pseudomonadati</taxon>
        <taxon>Bacteroidota</taxon>
        <taxon>Flavobacteriia</taxon>
        <taxon>Flavobacteriales</taxon>
        <taxon>Flavobacteriaceae</taxon>
        <taxon>Arenibacter</taxon>
    </lineage>
</organism>
<dbReference type="EMBL" id="FQUX01000001">
    <property type="protein sequence ID" value="SHE69343.1"/>
    <property type="molecule type" value="Genomic_DNA"/>
</dbReference>
<accession>A0A1M4VKJ4</accession>
<dbReference type="Proteomes" id="UP000184406">
    <property type="component" value="Unassembled WGS sequence"/>
</dbReference>
<keyword evidence="3" id="KW-1185">Reference proteome</keyword>
<evidence type="ECO:0000313" key="2">
    <source>
        <dbReference type="EMBL" id="SHE69343.1"/>
    </source>
</evidence>
<keyword evidence="2" id="KW-0418">Kinase</keyword>
<name>A0A1M4VKJ4_9FLAO</name>
<dbReference type="AlphaFoldDB" id="A0A1M4VKJ4"/>
<sequence length="178" mass="21112">MTPITDLVESIERKGLWTKVMELDRNQFLKVKGSKDTNLYWVVQGSLRIYVVEENEEHTIRFGYTHNFITALDSFLDEKPSDLYIQALKKTTVKVIDKATFMDFMKSTPENTSIWQLMLEQLVLQQMERERDILTVSPLERYMRVLKRSPQLFQEIPHKYIASYLRMTPETLSRIKKS</sequence>
<dbReference type="GO" id="GO:0016301">
    <property type="term" value="F:kinase activity"/>
    <property type="evidence" value="ECO:0007669"/>
    <property type="project" value="UniProtKB-KW"/>
</dbReference>
<evidence type="ECO:0000313" key="3">
    <source>
        <dbReference type="Proteomes" id="UP000184406"/>
    </source>
</evidence>
<dbReference type="InterPro" id="IPR018490">
    <property type="entry name" value="cNMP-bd_dom_sf"/>
</dbReference>
<evidence type="ECO:0000259" key="1">
    <source>
        <dbReference type="PROSITE" id="PS50042"/>
    </source>
</evidence>
<reference evidence="3" key="1">
    <citation type="submission" date="2016-11" db="EMBL/GenBank/DDBJ databases">
        <authorList>
            <person name="Varghese N."/>
            <person name="Submissions S."/>
        </authorList>
    </citation>
    <scope>NUCLEOTIDE SEQUENCE [LARGE SCALE GENOMIC DNA]</scope>
    <source>
        <strain evidence="3">DSM 17539</strain>
    </source>
</reference>
<feature type="domain" description="Cyclic nucleotide-binding" evidence="1">
    <location>
        <begin position="1"/>
        <end position="105"/>
    </location>
</feature>
<proteinExistence type="predicted"/>
<dbReference type="InterPro" id="IPR014710">
    <property type="entry name" value="RmlC-like_jellyroll"/>
</dbReference>
<keyword evidence="2" id="KW-0808">Transferase</keyword>
<dbReference type="PROSITE" id="PS50042">
    <property type="entry name" value="CNMP_BINDING_3"/>
    <property type="match status" value="1"/>
</dbReference>
<dbReference type="OrthoDB" id="792939at2"/>
<dbReference type="SUPFAM" id="SSF51206">
    <property type="entry name" value="cAMP-binding domain-like"/>
    <property type="match status" value="1"/>
</dbReference>
<dbReference type="Gene3D" id="2.60.120.10">
    <property type="entry name" value="Jelly Rolls"/>
    <property type="match status" value="1"/>
</dbReference>